<dbReference type="RefSeq" id="WP_188214530.1">
    <property type="nucleotide sequence ID" value="NZ_BAABGH010000004.1"/>
</dbReference>
<proteinExistence type="predicted"/>
<protein>
    <submittedName>
        <fullName evidence="2">Uncharacterized protein</fullName>
    </submittedName>
</protein>
<keyword evidence="3" id="KW-1185">Reference proteome</keyword>
<keyword evidence="1" id="KW-0472">Membrane</keyword>
<dbReference type="Proteomes" id="UP000602057">
    <property type="component" value="Unassembled WGS sequence"/>
</dbReference>
<feature type="transmembrane region" description="Helical" evidence="1">
    <location>
        <begin position="12"/>
        <end position="31"/>
    </location>
</feature>
<dbReference type="EMBL" id="JACVXC010000001">
    <property type="protein sequence ID" value="MBD0834037.1"/>
    <property type="molecule type" value="Genomic_DNA"/>
</dbReference>
<keyword evidence="1" id="KW-1133">Transmembrane helix</keyword>
<reference evidence="2" key="2">
    <citation type="submission" date="2020-09" db="EMBL/GenBank/DDBJ databases">
        <authorList>
            <person name="Wu Z."/>
        </authorList>
    </citation>
    <scope>NUCLEOTIDE SEQUENCE</scope>
    <source>
        <strain evidence="2">SC17</strain>
    </source>
</reference>
<name>A0A8J6Q3N9_9FLAO</name>
<dbReference type="AlphaFoldDB" id="A0A8J6Q3N9"/>
<keyword evidence="1" id="KW-0812">Transmembrane</keyword>
<evidence type="ECO:0000256" key="1">
    <source>
        <dbReference type="SAM" id="Phobius"/>
    </source>
</evidence>
<reference evidence="2" key="1">
    <citation type="journal article" date="2013" name="Int. J. Syst. Evol. Microbiol.">
        <title>Aestuariibaculum suncheonense gen. nov., sp. nov., a marine bacterium of the family Flavobacteriaceae isolated from a tidal flat and emended descriptions of the genera Gaetbulibacter and Tamlana.</title>
        <authorList>
            <person name="Jeong S.H."/>
            <person name="Park M.S."/>
            <person name="Jin H.M."/>
            <person name="Lee K."/>
            <person name="Park W."/>
            <person name="Jeon C.O."/>
        </authorList>
    </citation>
    <scope>NUCLEOTIDE SEQUENCE</scope>
    <source>
        <strain evidence="2">SC17</strain>
    </source>
</reference>
<evidence type="ECO:0000313" key="2">
    <source>
        <dbReference type="EMBL" id="MBD0834037.1"/>
    </source>
</evidence>
<feature type="transmembrane region" description="Helical" evidence="1">
    <location>
        <begin position="37"/>
        <end position="55"/>
    </location>
</feature>
<gene>
    <name evidence="2" type="ORF">ICJ84_01165</name>
</gene>
<sequence length="152" mass="18073">MFSTFSSIRYLKTIIIQSLLIILLLVTITSLKNNFNWNLLAVSIFILFIFLITYYEEIVINEHTLQLNRKYVFGLISFKTKFKLSEIKEIEVEGKFTKKSDLTEDLLDLFLPVHDFQNSLYIKTIQNTEHKFNLHIYKEYLDQVIKLVKQKA</sequence>
<organism evidence="2 3">
    <name type="scientific">Aestuariibaculum suncheonense</name>
    <dbReference type="NCBI Taxonomy" id="1028745"/>
    <lineage>
        <taxon>Bacteria</taxon>
        <taxon>Pseudomonadati</taxon>
        <taxon>Bacteroidota</taxon>
        <taxon>Flavobacteriia</taxon>
        <taxon>Flavobacteriales</taxon>
        <taxon>Flavobacteriaceae</taxon>
    </lineage>
</organism>
<comment type="caution">
    <text evidence="2">The sequence shown here is derived from an EMBL/GenBank/DDBJ whole genome shotgun (WGS) entry which is preliminary data.</text>
</comment>
<accession>A0A8J6Q3N9</accession>
<evidence type="ECO:0000313" key="3">
    <source>
        <dbReference type="Proteomes" id="UP000602057"/>
    </source>
</evidence>